<dbReference type="FunFam" id="1.25.40.10:FF:001224">
    <property type="entry name" value="Pentatricopeptide repeat-containing protein chloroplastic"/>
    <property type="match status" value="1"/>
</dbReference>
<feature type="repeat" description="PPR" evidence="4">
    <location>
        <begin position="588"/>
        <end position="622"/>
    </location>
</feature>
<dbReference type="Proteomes" id="UP000187406">
    <property type="component" value="Unassembled WGS sequence"/>
</dbReference>
<comment type="similarity">
    <text evidence="3">Belongs to the PPR family. PCMP-E subfamily.</text>
</comment>
<dbReference type="InterPro" id="IPR032867">
    <property type="entry name" value="DYW_dom"/>
</dbReference>
<protein>
    <submittedName>
        <fullName evidence="6">PPR domain-containing protein/PPR_2 domain-containing protein/DYW_deaminase domain-containing protein</fullName>
    </submittedName>
</protein>
<proteinExistence type="inferred from homology"/>
<feature type="repeat" description="PPR" evidence="4">
    <location>
        <begin position="184"/>
        <end position="218"/>
    </location>
</feature>
<dbReference type="PANTHER" id="PTHR47926">
    <property type="entry name" value="PENTATRICOPEPTIDE REPEAT-CONTAINING PROTEIN"/>
    <property type="match status" value="1"/>
</dbReference>
<dbReference type="STRING" id="3775.A0A1Q3C880"/>
<dbReference type="AlphaFoldDB" id="A0A1Q3C880"/>
<dbReference type="InterPro" id="IPR046960">
    <property type="entry name" value="PPR_At4g14850-like_plant"/>
</dbReference>
<comment type="caution">
    <text evidence="6">The sequence shown here is derived from an EMBL/GenBank/DDBJ whole genome shotgun (WGS) entry which is preliminary data.</text>
</comment>
<dbReference type="Pfam" id="PF01535">
    <property type="entry name" value="PPR"/>
    <property type="match status" value="4"/>
</dbReference>
<feature type="repeat" description="PPR" evidence="4">
    <location>
        <begin position="83"/>
        <end position="117"/>
    </location>
</feature>
<dbReference type="FunFam" id="1.25.40.10:FF:000381">
    <property type="entry name" value="Pentatricopeptide repeat-containing protein"/>
    <property type="match status" value="1"/>
</dbReference>
<keyword evidence="2" id="KW-0677">Repeat</keyword>
<name>A0A1Q3C880_CEPFO</name>
<dbReference type="PANTHER" id="PTHR47926:SF471">
    <property type="entry name" value="DYW DOMAIN-CONTAINING PROTEIN"/>
    <property type="match status" value="1"/>
</dbReference>
<dbReference type="SUPFAM" id="SSF48452">
    <property type="entry name" value="TPR-like"/>
    <property type="match status" value="1"/>
</dbReference>
<dbReference type="FunCoup" id="A0A1Q3C880">
    <property type="interactions" value="111"/>
</dbReference>
<evidence type="ECO:0000256" key="3">
    <source>
        <dbReference type="ARBA" id="ARBA00061659"/>
    </source>
</evidence>
<reference evidence="7" key="1">
    <citation type="submission" date="2016-04" db="EMBL/GenBank/DDBJ databases">
        <title>Cephalotus genome sequencing.</title>
        <authorList>
            <person name="Fukushima K."/>
            <person name="Hasebe M."/>
            <person name="Fang X."/>
        </authorList>
    </citation>
    <scope>NUCLEOTIDE SEQUENCE [LARGE SCALE GENOMIC DNA]</scope>
    <source>
        <strain evidence="7">cv. St1</strain>
    </source>
</reference>
<dbReference type="NCBIfam" id="TIGR00756">
    <property type="entry name" value="PPR"/>
    <property type="match status" value="5"/>
</dbReference>
<dbReference type="InterPro" id="IPR011990">
    <property type="entry name" value="TPR-like_helical_dom_sf"/>
</dbReference>
<sequence>MICKTAAKLTNRSELYRFEYVCSRVVSLCNSKSLKEGICVHSPIIKLGFHHHLYMNNNLLSLYHKCFGADHARHFFDKMPYKDVVSWTAIMSAYVQSAIYEKALELFDLMVILGQSPNEFTLSSAIRSCAALRDFDQGTRLQAFVIKHGFDMNPILGSNLIDLYSKCKFIMESYEVFKLLGNGDIVCWTTVISSFVQDRKWSQGLELYIRMIEARIPPNEFTFVKLLVASAFLGLKCGRLVHAHMIMWGVKLNVVLKTALADMYSKCQMMEYAIKVSKLTPECDVFLWTAIISGFTKNLKFREAVAAYLEMEKSGILPNYYTYNSVLNACSSIPSLELGKQIHSRAIMSGLENEVSVGNALVDMYMKCSNGIEDALRVFRGMNLLNVISWTSLIAGIIENGFEQDSFHLFMEMRAVGVPPNSFTLSVILRACGTVNSSSQLMKLHGYVIKTKLDHDTVVGNALVHAYARLGMLDDAWHVFGMMSHRDAITYTSLASIMNQRGSHEMALKIISRMNNDDVKMDGFSLATFLSASAGLTSTETGKQLHCHSLKSGLGSWNSVSNGVVDLYGKCGYIDDVRQAFEEITAPDVFSWNGLISALASSGHIYCALSTFDDMRLAGVKPDSVTFFLVLFACSQGKMVDMGLEYFQSMKEKHGIEPWLDHYVCLVDVLSQAGRLQEALGVIETMPFAPDAMVYKTLLNACKLHRNVPLGEDMARRGLELHPSDPAFYILLANLYDACGQCEFGEKTRRLMRERGLKRNPGQSWMEIRNKVHLFVTGDNSHPQIHAIREKIESIISEFNDCGYVYQDSGDSSYHSERLAVAFGFLTTPSKAPICIINNMPICRDCHNFLTLLTQLVDKKIIVRVGNRIHTFGNGECSCQDY</sequence>
<comment type="similarity">
    <text evidence="1">Belongs to the PPR family. PCMP-H subfamily.</text>
</comment>
<dbReference type="Pfam" id="PF13041">
    <property type="entry name" value="PPR_2"/>
    <property type="match status" value="4"/>
</dbReference>
<evidence type="ECO:0000256" key="2">
    <source>
        <dbReference type="ARBA" id="ARBA00022737"/>
    </source>
</evidence>
<dbReference type="InterPro" id="IPR002885">
    <property type="entry name" value="PPR_rpt"/>
</dbReference>
<dbReference type="Pfam" id="PF20431">
    <property type="entry name" value="E_motif"/>
    <property type="match status" value="1"/>
</dbReference>
<dbReference type="Gene3D" id="1.25.40.10">
    <property type="entry name" value="Tetratricopeptide repeat domain"/>
    <property type="match status" value="6"/>
</dbReference>
<gene>
    <name evidence="6" type="ORF">CFOL_v3_19797</name>
</gene>
<dbReference type="GO" id="GO:0003723">
    <property type="term" value="F:RNA binding"/>
    <property type="evidence" value="ECO:0007669"/>
    <property type="project" value="InterPro"/>
</dbReference>
<evidence type="ECO:0000259" key="5">
    <source>
        <dbReference type="Pfam" id="PF14432"/>
    </source>
</evidence>
<dbReference type="EMBL" id="BDDD01001477">
    <property type="protein sequence ID" value="GAV76322.1"/>
    <property type="molecule type" value="Genomic_DNA"/>
</dbReference>
<evidence type="ECO:0000313" key="6">
    <source>
        <dbReference type="EMBL" id="GAV76322.1"/>
    </source>
</evidence>
<keyword evidence="7" id="KW-1185">Reference proteome</keyword>
<feature type="domain" description="DYW" evidence="5">
    <location>
        <begin position="814"/>
        <end position="882"/>
    </location>
</feature>
<feature type="repeat" description="PPR" evidence="4">
    <location>
        <begin position="284"/>
        <end position="318"/>
    </location>
</feature>
<dbReference type="Pfam" id="PF14432">
    <property type="entry name" value="DYW_deaminase"/>
    <property type="match status" value="1"/>
</dbReference>
<feature type="repeat" description="PPR" evidence="4">
    <location>
        <begin position="456"/>
        <end position="490"/>
    </location>
</feature>
<evidence type="ECO:0000313" key="7">
    <source>
        <dbReference type="Proteomes" id="UP000187406"/>
    </source>
</evidence>
<feature type="repeat" description="PPR" evidence="4">
    <location>
        <begin position="386"/>
        <end position="420"/>
    </location>
</feature>
<dbReference type="FunFam" id="1.25.40.10:FF:000196">
    <property type="entry name" value="Pentatricopeptide repeat-containing protein At4g14850"/>
    <property type="match status" value="1"/>
</dbReference>
<evidence type="ECO:0000256" key="1">
    <source>
        <dbReference type="ARBA" id="ARBA00006643"/>
    </source>
</evidence>
<dbReference type="InterPro" id="IPR046848">
    <property type="entry name" value="E_motif"/>
</dbReference>
<dbReference type="FunFam" id="1.25.40.10:FF:000227">
    <property type="entry name" value="Pentatricopeptide repeat-containing protein At3g13880"/>
    <property type="match status" value="1"/>
</dbReference>
<organism evidence="6 7">
    <name type="scientific">Cephalotus follicularis</name>
    <name type="common">Albany pitcher plant</name>
    <dbReference type="NCBI Taxonomy" id="3775"/>
    <lineage>
        <taxon>Eukaryota</taxon>
        <taxon>Viridiplantae</taxon>
        <taxon>Streptophyta</taxon>
        <taxon>Embryophyta</taxon>
        <taxon>Tracheophyta</taxon>
        <taxon>Spermatophyta</taxon>
        <taxon>Magnoliopsida</taxon>
        <taxon>eudicotyledons</taxon>
        <taxon>Gunneridae</taxon>
        <taxon>Pentapetalae</taxon>
        <taxon>rosids</taxon>
        <taxon>fabids</taxon>
        <taxon>Oxalidales</taxon>
        <taxon>Cephalotaceae</taxon>
        <taxon>Cephalotus</taxon>
    </lineage>
</organism>
<dbReference type="GO" id="GO:0008270">
    <property type="term" value="F:zinc ion binding"/>
    <property type="evidence" value="ECO:0007669"/>
    <property type="project" value="InterPro"/>
</dbReference>
<accession>A0A1Q3C880</accession>
<dbReference type="PROSITE" id="PS51375">
    <property type="entry name" value="PPR"/>
    <property type="match status" value="6"/>
</dbReference>
<dbReference type="GO" id="GO:0009451">
    <property type="term" value="P:RNA modification"/>
    <property type="evidence" value="ECO:0007669"/>
    <property type="project" value="InterPro"/>
</dbReference>
<evidence type="ECO:0000256" key="4">
    <source>
        <dbReference type="PROSITE-ProRule" id="PRU00708"/>
    </source>
</evidence>
<dbReference type="InParanoid" id="A0A1Q3C880"/>
<dbReference type="OrthoDB" id="1848122at2759"/>
<dbReference type="FunFam" id="1.25.40.10:FF:000090">
    <property type="entry name" value="Pentatricopeptide repeat-containing protein, chloroplastic"/>
    <property type="match status" value="1"/>
</dbReference>